<evidence type="ECO:0000313" key="6">
    <source>
        <dbReference type="Proteomes" id="UP000813462"/>
    </source>
</evidence>
<keyword evidence="3" id="KW-0812">Transmembrane</keyword>
<feature type="transmembrane region" description="Helical" evidence="3">
    <location>
        <begin position="26"/>
        <end position="49"/>
    </location>
</feature>
<comment type="caution">
    <text evidence="5">The sequence shown here is derived from an EMBL/GenBank/DDBJ whole genome shotgun (WGS) entry which is preliminary data.</text>
</comment>
<dbReference type="InterPro" id="IPR045168">
    <property type="entry name" value="YTH_prot"/>
</dbReference>
<feature type="domain" description="YTH" evidence="4">
    <location>
        <begin position="504"/>
        <end position="641"/>
    </location>
</feature>
<sequence>MRDMSKRAWSGSSHHSQNTSIQSYNFFIYALEPSFSFSLFSFVFLHFITPQTTPHQYKIHTFFLFLIVCPPTKLFRAGFVLSYIQSFSSMATAQQTSDCITPTASPAALNILSLDTKEKHGEPDKLNERRFPSPPTASVSVFHPRDVADQLGQLQIVDHKTVHPTNAYHPQAQLIYPGGKRGTYPLQDDAESLGNGSAVSIDLCSPPSILLIQSYACLFFFGSLHPCAPPMQGINQNPSMLLHGYGFVSQMCDAPYAPSSVQLPSVRGHGDLYSTQQFPTSDLPYCQQPVSPSVPFVASPPLVPQAKVPLNFDQRGKVDHFQQRSVCSPSGSSVRESTQFRNTGGLSLMQQGFEALGFDVWSDLSKPLNGQNSLVQMSSSAASLKPIELQGLPENNLRMFGGYPCYNGGRSYGDVSTYDPGFHHQIWPVHKEARQGGRLRDRLCSCTGKLETFTAQNKGPRASKPKSLKAENGSTVNKSKNAMSADINVKSYNQVDFPTNYQDVKFFVIKSYSEDNVFKSIKYGVWASTPSGNKKLDAAYREAKEQQRDCPIFLLFSVNASAQFCGVAEMVGPVDFDKSVDYWQQDKWTGHFPLKWHMIKDIPNSQFRHIIVKDNDNKPVTNSRDTQEVELEQGIDMLNIFKNYEAHSSILDDFDFYEERHKALQEKKVSQQTNPVFASGIGVNLLQHPTSLSNCSVNKMSKSFVEAVSSQNA</sequence>
<keyword evidence="1" id="KW-0694">RNA-binding</keyword>
<dbReference type="OrthoDB" id="306690at2759"/>
<keyword evidence="3" id="KW-0472">Membrane</keyword>
<proteinExistence type="inferred from homology"/>
<keyword evidence="3" id="KW-1133">Transmembrane helix</keyword>
<comment type="similarity">
    <text evidence="1">Belongs to the YTHDF family.</text>
</comment>
<dbReference type="InterPro" id="IPR007275">
    <property type="entry name" value="YTH_domain"/>
</dbReference>
<reference evidence="5" key="1">
    <citation type="journal article" date="2021" name="Front. Plant Sci.">
        <title>Chromosome-Scale Genome Assembly for Chinese Sour Jujube and Insights Into Its Genome Evolution and Domestication Signature.</title>
        <authorList>
            <person name="Shen L.-Y."/>
            <person name="Luo H."/>
            <person name="Wang X.-L."/>
            <person name="Wang X.-M."/>
            <person name="Qiu X.-J."/>
            <person name="Liu H."/>
            <person name="Zhou S.-S."/>
            <person name="Jia K.-H."/>
            <person name="Nie S."/>
            <person name="Bao Y.-T."/>
            <person name="Zhang R.-G."/>
            <person name="Yun Q.-Z."/>
            <person name="Chai Y.-H."/>
            <person name="Lu J.-Y."/>
            <person name="Li Y."/>
            <person name="Zhao S.-W."/>
            <person name="Mao J.-F."/>
            <person name="Jia S.-G."/>
            <person name="Mao Y.-M."/>
        </authorList>
    </citation>
    <scope>NUCLEOTIDE SEQUENCE</scope>
    <source>
        <strain evidence="5">AT0</strain>
        <tissue evidence="5">Leaf</tissue>
    </source>
</reference>
<dbReference type="Pfam" id="PF04146">
    <property type="entry name" value="YTH"/>
    <property type="match status" value="1"/>
</dbReference>
<accession>A0A978UKY0</accession>
<dbReference type="PANTHER" id="PTHR12357">
    <property type="entry name" value="YTH YT521-B HOMOLOGY DOMAIN-CONTAINING"/>
    <property type="match status" value="1"/>
</dbReference>
<dbReference type="CDD" id="cd21134">
    <property type="entry name" value="YTH"/>
    <property type="match status" value="1"/>
</dbReference>
<feature type="transmembrane region" description="Helical" evidence="3">
    <location>
        <begin position="61"/>
        <end position="84"/>
    </location>
</feature>
<evidence type="ECO:0000259" key="4">
    <source>
        <dbReference type="PROSITE" id="PS50882"/>
    </source>
</evidence>
<dbReference type="GO" id="GO:0003729">
    <property type="term" value="F:mRNA binding"/>
    <property type="evidence" value="ECO:0007669"/>
    <property type="project" value="UniProtKB-UniRule"/>
</dbReference>
<dbReference type="GO" id="GO:1990247">
    <property type="term" value="F:N6-methyladenosine-containing RNA reader activity"/>
    <property type="evidence" value="ECO:0007669"/>
    <property type="project" value="UniProtKB-UniRule"/>
</dbReference>
<dbReference type="GO" id="GO:0061157">
    <property type="term" value="P:mRNA destabilization"/>
    <property type="evidence" value="ECO:0007669"/>
    <property type="project" value="TreeGrafter"/>
</dbReference>
<dbReference type="PANTHER" id="PTHR12357:SF89">
    <property type="entry name" value="YTH DOMAIN-CONTAINING FAMILY PROTEIN"/>
    <property type="match status" value="1"/>
</dbReference>
<gene>
    <name evidence="5" type="ORF">FEM48_Zijuj10G0031100</name>
</gene>
<feature type="region of interest" description="Disordered" evidence="2">
    <location>
        <begin position="456"/>
        <end position="477"/>
    </location>
</feature>
<dbReference type="AlphaFoldDB" id="A0A978UKY0"/>
<dbReference type="GO" id="GO:0005737">
    <property type="term" value="C:cytoplasm"/>
    <property type="evidence" value="ECO:0007669"/>
    <property type="project" value="TreeGrafter"/>
</dbReference>
<protein>
    <recommendedName>
        <fullName evidence="1">YTH domain-containing family protein</fullName>
    </recommendedName>
</protein>
<dbReference type="EMBL" id="JAEACU010000010">
    <property type="protein sequence ID" value="KAH7515482.1"/>
    <property type="molecule type" value="Genomic_DNA"/>
</dbReference>
<dbReference type="Proteomes" id="UP000813462">
    <property type="component" value="Unassembled WGS sequence"/>
</dbReference>
<evidence type="ECO:0000256" key="3">
    <source>
        <dbReference type="SAM" id="Phobius"/>
    </source>
</evidence>
<dbReference type="PROSITE" id="PS50882">
    <property type="entry name" value="YTH"/>
    <property type="match status" value="1"/>
</dbReference>
<organism evidence="5 6">
    <name type="scientific">Ziziphus jujuba var. spinosa</name>
    <dbReference type="NCBI Taxonomy" id="714518"/>
    <lineage>
        <taxon>Eukaryota</taxon>
        <taxon>Viridiplantae</taxon>
        <taxon>Streptophyta</taxon>
        <taxon>Embryophyta</taxon>
        <taxon>Tracheophyta</taxon>
        <taxon>Spermatophyta</taxon>
        <taxon>Magnoliopsida</taxon>
        <taxon>eudicotyledons</taxon>
        <taxon>Gunneridae</taxon>
        <taxon>Pentapetalae</taxon>
        <taxon>rosids</taxon>
        <taxon>fabids</taxon>
        <taxon>Rosales</taxon>
        <taxon>Rhamnaceae</taxon>
        <taxon>Paliureae</taxon>
        <taxon>Ziziphus</taxon>
    </lineage>
</organism>
<evidence type="ECO:0000256" key="2">
    <source>
        <dbReference type="SAM" id="MobiDB-lite"/>
    </source>
</evidence>
<comment type="function">
    <text evidence="1">Specifically recognizes and binds N6-methyladenosine (m6A)-containing RNAs, and regulates mRNA stability. M6A is a modification present at internal sites of mRNAs and some non-coding RNAs and plays a role in mRNA stability and processing.</text>
</comment>
<dbReference type="Gene3D" id="3.10.590.10">
    <property type="entry name" value="ph1033 like domains"/>
    <property type="match status" value="1"/>
</dbReference>
<evidence type="ECO:0000313" key="5">
    <source>
        <dbReference type="EMBL" id="KAH7515482.1"/>
    </source>
</evidence>
<name>A0A978UKY0_ZIZJJ</name>
<evidence type="ECO:0000256" key="1">
    <source>
        <dbReference type="RuleBase" id="RU369095"/>
    </source>
</evidence>